<evidence type="ECO:0000259" key="1">
    <source>
        <dbReference type="PROSITE" id="PS50878"/>
    </source>
</evidence>
<accession>A0A819U3G7</accession>
<protein>
    <recommendedName>
        <fullName evidence="1">Reverse transcriptase domain-containing protein</fullName>
    </recommendedName>
</protein>
<dbReference type="InterPro" id="IPR005135">
    <property type="entry name" value="Endo/exonuclease/phosphatase"/>
</dbReference>
<dbReference type="Gene3D" id="3.60.10.10">
    <property type="entry name" value="Endonuclease/exonuclease/phosphatase"/>
    <property type="match status" value="1"/>
</dbReference>
<dbReference type="Proteomes" id="UP000663887">
    <property type="component" value="Unassembled WGS sequence"/>
</dbReference>
<dbReference type="AlphaFoldDB" id="A0A819U3G7"/>
<dbReference type="EMBL" id="CAJNRG010012889">
    <property type="protein sequence ID" value="CAF2144095.1"/>
    <property type="molecule type" value="Genomic_DNA"/>
</dbReference>
<dbReference type="InterPro" id="IPR052560">
    <property type="entry name" value="RdDP_mobile_element"/>
</dbReference>
<evidence type="ECO:0000313" key="3">
    <source>
        <dbReference type="EMBL" id="CAF4082927.1"/>
    </source>
</evidence>
<dbReference type="EMBL" id="CAJOBF010003274">
    <property type="protein sequence ID" value="CAF4082927.1"/>
    <property type="molecule type" value="Genomic_DNA"/>
</dbReference>
<dbReference type="Proteomes" id="UP000663842">
    <property type="component" value="Unassembled WGS sequence"/>
</dbReference>
<gene>
    <name evidence="3" type="ORF">UXM345_LOCUS21184</name>
    <name evidence="2" type="ORF">XDN619_LOCUS27299</name>
</gene>
<dbReference type="InterPro" id="IPR036691">
    <property type="entry name" value="Endo/exonu/phosph_ase_sf"/>
</dbReference>
<dbReference type="Pfam" id="PF00078">
    <property type="entry name" value="RVT_1"/>
    <property type="match status" value="1"/>
</dbReference>
<feature type="domain" description="Reverse transcriptase" evidence="1">
    <location>
        <begin position="519"/>
        <end position="795"/>
    </location>
</feature>
<reference evidence="3" key="1">
    <citation type="submission" date="2021-02" db="EMBL/GenBank/DDBJ databases">
        <authorList>
            <person name="Nowell W R."/>
        </authorList>
    </citation>
    <scope>NUCLEOTIDE SEQUENCE</scope>
</reference>
<dbReference type="InterPro" id="IPR000477">
    <property type="entry name" value="RT_dom"/>
</dbReference>
<dbReference type="CDD" id="cd01650">
    <property type="entry name" value="RT_nLTR_like"/>
    <property type="match status" value="1"/>
</dbReference>
<dbReference type="PANTHER" id="PTHR36688:SF2">
    <property type="entry name" value="ENDONUCLEASE_EXONUCLEASE_PHOSPHATASE DOMAIN-CONTAINING PROTEIN"/>
    <property type="match status" value="1"/>
</dbReference>
<dbReference type="GO" id="GO:0003824">
    <property type="term" value="F:catalytic activity"/>
    <property type="evidence" value="ECO:0007669"/>
    <property type="project" value="InterPro"/>
</dbReference>
<sequence>MQSLTQLEKRNFAEKDKEFTRNILDEWYSGSTLSSVLQQWEEQNNKYLPSEKVPLNILCYNVEGWGTRYLEVVDLVYKIDASISVLTEVGELWNKFTIPNFNTFHQQGTNRSGGVCVSVGKHLRATQIQLEIENTVIVDVFNLSDPIRIIGIYWPQGQGRNLDDLSPYITQETIITGDFNASLEEWNSTASDKRGKILKEWIEKNNLTYIPSSSHSSKRSKRNIDLTFSNIDGINAETMFFGTSDHWPIVMTCENIGYEIRNFFPHVRWHIFEGMLALLQEFWIKEQIITSVDEWYNNYTRFLTALRNRVTVWKKKEKYRPSLPPLIIDKLKNLRRIRNKYYTERKSGCQNEETRVLLRVMNREVRREIAIHKSSCWQSFLSTIRDKSDRPEKAFWSQLSRVYKSRSLPFSKLDSGQSVISDKKEIVDTLFSYYENQFKKTEIKKDDPNDMEIEEEHRKLINELSISEETVELTSAFEITKFIKKLKPKKSSGFDQISNFMIKLLPPGYITCLTICFNVWIKEGRYPEQWKLAKIVTLNKLKAGVPRCDQTRPISLLATHSKLFEKIILEKVRYWAEMNQLIPSEQSGFRPQCLLLTRVLSIYQEVDNNMAANIPTLAIYVDYQKAYDKVWHAALIVKLNRLGMPHGLLKFCVSWLNDRQAYVVLGEQSSNRFRIFSGLPQGSSLSPYLFIVFHSDLTTVFGAHSAHLFADDLNVLIRPPISKNFAPMIEYLEKEGTKVCNQIAEYSRKWKQPINVSKTVTQIFFSQVTIPQINITMDGQKIESVKSFKYLGFTWTKMPKKGPCTDTACGSKIKELYRCHCCSNFICLTHLIEHVEVTKQDKQQIINLRNELKTAVATMKEIIKEQLFLIKHEEELIEQAKNLLDTPTSSIDKLQDTFEKINQAINLTARLMVQFRLGFPGTDCNRRAGQCKNDSVKSDDKMDIVS</sequence>
<dbReference type="SUPFAM" id="SSF56219">
    <property type="entry name" value="DNase I-like"/>
    <property type="match status" value="1"/>
</dbReference>
<organism evidence="3 4">
    <name type="scientific">Rotaria magnacalcarata</name>
    <dbReference type="NCBI Taxonomy" id="392030"/>
    <lineage>
        <taxon>Eukaryota</taxon>
        <taxon>Metazoa</taxon>
        <taxon>Spiralia</taxon>
        <taxon>Gnathifera</taxon>
        <taxon>Rotifera</taxon>
        <taxon>Eurotatoria</taxon>
        <taxon>Bdelloidea</taxon>
        <taxon>Philodinida</taxon>
        <taxon>Philodinidae</taxon>
        <taxon>Rotaria</taxon>
    </lineage>
</organism>
<dbReference type="InterPro" id="IPR043502">
    <property type="entry name" value="DNA/RNA_pol_sf"/>
</dbReference>
<proteinExistence type="predicted"/>
<dbReference type="SUPFAM" id="SSF56672">
    <property type="entry name" value="DNA/RNA polymerases"/>
    <property type="match status" value="1"/>
</dbReference>
<dbReference type="PROSITE" id="PS50878">
    <property type="entry name" value="RT_POL"/>
    <property type="match status" value="1"/>
</dbReference>
<evidence type="ECO:0000313" key="2">
    <source>
        <dbReference type="EMBL" id="CAF2144095.1"/>
    </source>
</evidence>
<name>A0A819U3G7_9BILA</name>
<comment type="caution">
    <text evidence="3">The sequence shown here is derived from an EMBL/GenBank/DDBJ whole genome shotgun (WGS) entry which is preliminary data.</text>
</comment>
<dbReference type="PANTHER" id="PTHR36688">
    <property type="entry name" value="ENDO/EXONUCLEASE/PHOSPHATASE DOMAIN-CONTAINING PROTEIN"/>
    <property type="match status" value="1"/>
</dbReference>
<evidence type="ECO:0000313" key="4">
    <source>
        <dbReference type="Proteomes" id="UP000663842"/>
    </source>
</evidence>
<dbReference type="Pfam" id="PF14529">
    <property type="entry name" value="Exo_endo_phos_2"/>
    <property type="match status" value="1"/>
</dbReference>